<dbReference type="InterPro" id="IPR039422">
    <property type="entry name" value="MarR/SlyA-like"/>
</dbReference>
<sequence length="147" mass="16510">MTEPRWLNEDEQQVWRSLVLGSARLLENVDRHLRNTHDLTLAEYEVLVRLSEAPERRVRMAALAESASHSRSRLSHTVGRLERDGLVRRESCPGDKRGVFAVLTDDGMRKLATAAVDHVTEVRRLVFDPADFADLTAAARALGSLPN</sequence>
<dbReference type="InterPro" id="IPR000835">
    <property type="entry name" value="HTH_MarR-typ"/>
</dbReference>
<dbReference type="InterPro" id="IPR036388">
    <property type="entry name" value="WH-like_DNA-bd_sf"/>
</dbReference>
<dbReference type="SMART" id="SM00347">
    <property type="entry name" value="HTH_MARR"/>
    <property type="match status" value="1"/>
</dbReference>
<dbReference type="GO" id="GO:0006950">
    <property type="term" value="P:response to stress"/>
    <property type="evidence" value="ECO:0007669"/>
    <property type="project" value="TreeGrafter"/>
</dbReference>
<dbReference type="SUPFAM" id="SSF46785">
    <property type="entry name" value="Winged helix' DNA-binding domain"/>
    <property type="match status" value="1"/>
</dbReference>
<evidence type="ECO:0000313" key="3">
    <source>
        <dbReference type="Proteomes" id="UP000323454"/>
    </source>
</evidence>
<keyword evidence="3" id="KW-1185">Reference proteome</keyword>
<dbReference type="GO" id="GO:0003700">
    <property type="term" value="F:DNA-binding transcription factor activity"/>
    <property type="evidence" value="ECO:0007669"/>
    <property type="project" value="InterPro"/>
</dbReference>
<gene>
    <name evidence="2" type="ORF">F0L68_37395</name>
</gene>
<reference evidence="2 3" key="1">
    <citation type="submission" date="2019-09" db="EMBL/GenBank/DDBJ databases">
        <title>Goodfellowia gen. nov., a new genus of the Pseudonocardineae related to Actinoalloteichus, containing Goodfellowia coeruleoviolacea gen. nov., comb. nov. gen. nov., comb. nov.</title>
        <authorList>
            <person name="Labeda D."/>
        </authorList>
    </citation>
    <scope>NUCLEOTIDE SEQUENCE [LARGE SCALE GENOMIC DNA]</scope>
    <source>
        <strain evidence="2 3">AN110305</strain>
    </source>
</reference>
<dbReference type="Pfam" id="PF12802">
    <property type="entry name" value="MarR_2"/>
    <property type="match status" value="1"/>
</dbReference>
<dbReference type="RefSeq" id="WP_149854645.1">
    <property type="nucleotide sequence ID" value="NZ_VUOB01000081.1"/>
</dbReference>
<dbReference type="PANTHER" id="PTHR33164">
    <property type="entry name" value="TRANSCRIPTIONAL REGULATOR, MARR FAMILY"/>
    <property type="match status" value="1"/>
</dbReference>
<dbReference type="PANTHER" id="PTHR33164:SF99">
    <property type="entry name" value="MARR FAMILY REGULATORY PROTEIN"/>
    <property type="match status" value="1"/>
</dbReference>
<proteinExistence type="predicted"/>
<dbReference type="InterPro" id="IPR036390">
    <property type="entry name" value="WH_DNA-bd_sf"/>
</dbReference>
<dbReference type="OrthoDB" id="3254910at2"/>
<accession>A0A5B2WIX6</accession>
<dbReference type="PROSITE" id="PS50995">
    <property type="entry name" value="HTH_MARR_2"/>
    <property type="match status" value="1"/>
</dbReference>
<protein>
    <submittedName>
        <fullName evidence="2">MarR family transcriptional regulator</fullName>
    </submittedName>
</protein>
<feature type="domain" description="HTH marR-type" evidence="1">
    <location>
        <begin position="11"/>
        <end position="147"/>
    </location>
</feature>
<dbReference type="Proteomes" id="UP000323454">
    <property type="component" value="Unassembled WGS sequence"/>
</dbReference>
<organism evidence="2 3">
    <name type="scientific">Solihabitans fulvus</name>
    <dbReference type="NCBI Taxonomy" id="1892852"/>
    <lineage>
        <taxon>Bacteria</taxon>
        <taxon>Bacillati</taxon>
        <taxon>Actinomycetota</taxon>
        <taxon>Actinomycetes</taxon>
        <taxon>Pseudonocardiales</taxon>
        <taxon>Pseudonocardiaceae</taxon>
        <taxon>Solihabitans</taxon>
    </lineage>
</organism>
<dbReference type="EMBL" id="VUOB01000081">
    <property type="protein sequence ID" value="KAA2251365.1"/>
    <property type="molecule type" value="Genomic_DNA"/>
</dbReference>
<evidence type="ECO:0000259" key="1">
    <source>
        <dbReference type="PROSITE" id="PS50995"/>
    </source>
</evidence>
<reference evidence="2 3" key="2">
    <citation type="submission" date="2019-09" db="EMBL/GenBank/DDBJ databases">
        <authorList>
            <person name="Jin C."/>
        </authorList>
    </citation>
    <scope>NUCLEOTIDE SEQUENCE [LARGE SCALE GENOMIC DNA]</scope>
    <source>
        <strain evidence="2 3">AN110305</strain>
    </source>
</reference>
<dbReference type="Gene3D" id="1.10.10.10">
    <property type="entry name" value="Winged helix-like DNA-binding domain superfamily/Winged helix DNA-binding domain"/>
    <property type="match status" value="1"/>
</dbReference>
<evidence type="ECO:0000313" key="2">
    <source>
        <dbReference type="EMBL" id="KAA2251365.1"/>
    </source>
</evidence>
<dbReference type="AlphaFoldDB" id="A0A5B2WIX6"/>
<comment type="caution">
    <text evidence="2">The sequence shown here is derived from an EMBL/GenBank/DDBJ whole genome shotgun (WGS) entry which is preliminary data.</text>
</comment>
<name>A0A5B2WIX6_9PSEU</name>